<dbReference type="CDD" id="cd00090">
    <property type="entry name" value="HTH_ARSR"/>
    <property type="match status" value="1"/>
</dbReference>
<comment type="caution">
    <text evidence="2">The sequence shown here is derived from an EMBL/GenBank/DDBJ whole genome shotgun (WGS) entry which is preliminary data.</text>
</comment>
<dbReference type="Gene3D" id="1.10.10.10">
    <property type="entry name" value="Winged helix-like DNA-binding domain superfamily/Winged helix DNA-binding domain"/>
    <property type="match status" value="1"/>
</dbReference>
<dbReference type="EMBL" id="QEFD01000206">
    <property type="protein sequence ID" value="PVU74537.1"/>
    <property type="molecule type" value="Genomic_DNA"/>
</dbReference>
<dbReference type="AlphaFoldDB" id="A0A2T9X376"/>
<evidence type="ECO:0000313" key="2">
    <source>
        <dbReference type="EMBL" id="PVU74537.1"/>
    </source>
</evidence>
<accession>A0A2T9X376</accession>
<dbReference type="InterPro" id="IPR036388">
    <property type="entry name" value="WH-like_DNA-bd_sf"/>
</dbReference>
<name>A0A2T9X376_9CREN</name>
<dbReference type="GO" id="GO:0003700">
    <property type="term" value="F:DNA-binding transcription factor activity"/>
    <property type="evidence" value="ECO:0007669"/>
    <property type="project" value="InterPro"/>
</dbReference>
<dbReference type="InterPro" id="IPR011991">
    <property type="entry name" value="ArsR-like_HTH"/>
</dbReference>
<feature type="domain" description="HTH arsR-type" evidence="1">
    <location>
        <begin position="23"/>
        <end position="104"/>
    </location>
</feature>
<dbReference type="SUPFAM" id="SSF46785">
    <property type="entry name" value="Winged helix' DNA-binding domain"/>
    <property type="match status" value="1"/>
</dbReference>
<dbReference type="Pfam" id="PF01978">
    <property type="entry name" value="TrmB"/>
    <property type="match status" value="1"/>
</dbReference>
<proteinExistence type="predicted"/>
<organism evidence="2 3">
    <name type="scientific">Acidianus hospitalis</name>
    <dbReference type="NCBI Taxonomy" id="563177"/>
    <lineage>
        <taxon>Archaea</taxon>
        <taxon>Thermoproteota</taxon>
        <taxon>Thermoprotei</taxon>
        <taxon>Sulfolobales</taxon>
        <taxon>Sulfolobaceae</taxon>
        <taxon>Acidianus</taxon>
    </lineage>
</organism>
<dbReference type="InterPro" id="IPR036390">
    <property type="entry name" value="WH_DNA-bd_sf"/>
</dbReference>
<dbReference type="SMART" id="SM00418">
    <property type="entry name" value="HTH_ARSR"/>
    <property type="match status" value="1"/>
</dbReference>
<gene>
    <name evidence="2" type="ORF">DDW13_07070</name>
</gene>
<dbReference type="Proteomes" id="UP000245638">
    <property type="component" value="Unassembled WGS sequence"/>
</dbReference>
<sequence>MRSMERKVKFPDGREVDVLTIFKFVYGLSDSELEILKLLVNTKGKLSAEDIASSLNISRNTVTKPVNLLLSKGLVLRDKEKGKTNGRPRLVYFATPDIYSKLLTDLQSIVNNSLKEISKIRKNT</sequence>
<dbReference type="InterPro" id="IPR001845">
    <property type="entry name" value="HTH_ArsR_DNA-bd_dom"/>
</dbReference>
<evidence type="ECO:0000313" key="3">
    <source>
        <dbReference type="Proteomes" id="UP000245638"/>
    </source>
</evidence>
<evidence type="ECO:0000259" key="1">
    <source>
        <dbReference type="SMART" id="SM00418"/>
    </source>
</evidence>
<reference evidence="2 3" key="1">
    <citation type="journal article" date="2015" name="Appl. Environ. Microbiol.">
        <title>Nanoarchaeota, Their Sulfolobales Host, and Nanoarchaeota Virus Distribution across Yellowstone National Park Hot Springs.</title>
        <authorList>
            <person name="Munson-McGee J.H."/>
            <person name="Field E.K."/>
            <person name="Bateson M."/>
            <person name="Rooney C."/>
            <person name="Stepanauskas R."/>
            <person name="Young M.J."/>
        </authorList>
    </citation>
    <scope>NUCLEOTIDE SEQUENCE [LARGE SCALE GENOMIC DNA]</scope>
    <source>
        <strain evidence="2">SCGC AC-742_N10</strain>
    </source>
</reference>
<protein>
    <submittedName>
        <fullName evidence="2">TrmB family transcriptional regulator</fullName>
    </submittedName>
</protein>
<dbReference type="InterPro" id="IPR002831">
    <property type="entry name" value="Tscrpt_reg_TrmB_N"/>
</dbReference>